<protein>
    <submittedName>
        <fullName evidence="2">Uncharacterized protein</fullName>
    </submittedName>
</protein>
<dbReference type="HOGENOM" id="CLU_1482845_0_0_1"/>
<feature type="region of interest" description="Disordered" evidence="1">
    <location>
        <begin position="158"/>
        <end position="182"/>
    </location>
</feature>
<proteinExistence type="predicted"/>
<dbReference type="AlphaFoldDB" id="F8QH95"/>
<dbReference type="InParanoid" id="F8QH95"/>
<organism evidence="3">
    <name type="scientific">Serpula lacrymans var. lacrymans (strain S7.3)</name>
    <name type="common">Dry rot fungus</name>
    <dbReference type="NCBI Taxonomy" id="936435"/>
    <lineage>
        <taxon>Eukaryota</taxon>
        <taxon>Fungi</taxon>
        <taxon>Dikarya</taxon>
        <taxon>Basidiomycota</taxon>
        <taxon>Agaricomycotina</taxon>
        <taxon>Agaricomycetes</taxon>
        <taxon>Agaricomycetidae</taxon>
        <taxon>Boletales</taxon>
        <taxon>Coniophorineae</taxon>
        <taxon>Serpulaceae</taxon>
        <taxon>Serpula</taxon>
    </lineage>
</organism>
<keyword evidence="3" id="KW-1185">Reference proteome</keyword>
<sequence length="182" mass="20817">MSDYMNRQWPRITNVESTCVKRMFQRPTTFGKIPVLHPGITIDVQFSVSFPLRPNAFLRQDKSHRNEPESLSKFRICPKYASRAQHSRNLTPKEGQGENMVVKAISIHYQISINTHGCEYRTESRYGLTQHYWVHLAPSICRLPHQTDRIATKTTPTLAAPNDFKRGDPLFATSNGDTTKAS</sequence>
<accession>F8QH95</accession>
<name>F8QH95_SERL3</name>
<feature type="compositionally biased region" description="Polar residues" evidence="1">
    <location>
        <begin position="172"/>
        <end position="182"/>
    </location>
</feature>
<evidence type="ECO:0000313" key="2">
    <source>
        <dbReference type="EMBL" id="EGN92344.1"/>
    </source>
</evidence>
<evidence type="ECO:0000313" key="3">
    <source>
        <dbReference type="Proteomes" id="UP000008063"/>
    </source>
</evidence>
<evidence type="ECO:0000256" key="1">
    <source>
        <dbReference type="SAM" id="MobiDB-lite"/>
    </source>
</evidence>
<dbReference type="EMBL" id="GL945507">
    <property type="protein sequence ID" value="EGN92344.1"/>
    <property type="molecule type" value="Genomic_DNA"/>
</dbReference>
<reference evidence="3" key="1">
    <citation type="journal article" date="2011" name="Science">
        <title>The plant cell wall-decomposing machinery underlies the functional diversity of forest fungi.</title>
        <authorList>
            <person name="Eastwood D.C."/>
            <person name="Floudas D."/>
            <person name="Binder M."/>
            <person name="Majcherczyk A."/>
            <person name="Schneider P."/>
            <person name="Aerts A."/>
            <person name="Asiegbu F.O."/>
            <person name="Baker S.E."/>
            <person name="Barry K."/>
            <person name="Bendiksby M."/>
            <person name="Blumentritt M."/>
            <person name="Coutinho P.M."/>
            <person name="Cullen D."/>
            <person name="de Vries R.P."/>
            <person name="Gathman A."/>
            <person name="Goodell B."/>
            <person name="Henrissat B."/>
            <person name="Ihrmark K."/>
            <person name="Kauserud H."/>
            <person name="Kohler A."/>
            <person name="LaButti K."/>
            <person name="Lapidus A."/>
            <person name="Lavin J.L."/>
            <person name="Lee Y.-H."/>
            <person name="Lindquist E."/>
            <person name="Lilly W."/>
            <person name="Lucas S."/>
            <person name="Morin E."/>
            <person name="Murat C."/>
            <person name="Oguiza J.A."/>
            <person name="Park J."/>
            <person name="Pisabarro A.G."/>
            <person name="Riley R."/>
            <person name="Rosling A."/>
            <person name="Salamov A."/>
            <person name="Schmidt O."/>
            <person name="Schmutz J."/>
            <person name="Skrede I."/>
            <person name="Stenlid J."/>
            <person name="Wiebenga A."/>
            <person name="Xie X."/>
            <person name="Kuees U."/>
            <person name="Hibbett D.S."/>
            <person name="Hoffmeister D."/>
            <person name="Hoegberg N."/>
            <person name="Martin F."/>
            <person name="Grigoriev I.V."/>
            <person name="Watkinson S.C."/>
        </authorList>
    </citation>
    <scope>NUCLEOTIDE SEQUENCE [LARGE SCALE GENOMIC DNA]</scope>
    <source>
        <strain evidence="3">strain S7.3</strain>
    </source>
</reference>
<dbReference type="Proteomes" id="UP000008063">
    <property type="component" value="Unassembled WGS sequence"/>
</dbReference>
<gene>
    <name evidence="2" type="ORF">SERLA73DRAFT_157072</name>
</gene>